<dbReference type="Gene3D" id="1.20.1740.10">
    <property type="entry name" value="Amino acid/polyamine transporter I"/>
    <property type="match status" value="1"/>
</dbReference>
<evidence type="ECO:0000313" key="7">
    <source>
        <dbReference type="EMBL" id="HJB39181.1"/>
    </source>
</evidence>
<feature type="transmembrane region" description="Helical" evidence="6">
    <location>
        <begin position="7"/>
        <end position="25"/>
    </location>
</feature>
<dbReference type="GO" id="GO:0005886">
    <property type="term" value="C:plasma membrane"/>
    <property type="evidence" value="ECO:0007669"/>
    <property type="project" value="UniProtKB-SubCell"/>
</dbReference>
<dbReference type="Proteomes" id="UP000824209">
    <property type="component" value="Unassembled WGS sequence"/>
</dbReference>
<feature type="transmembrane region" description="Helical" evidence="6">
    <location>
        <begin position="85"/>
        <end position="109"/>
    </location>
</feature>
<evidence type="ECO:0000256" key="5">
    <source>
        <dbReference type="ARBA" id="ARBA00023136"/>
    </source>
</evidence>
<keyword evidence="4 6" id="KW-1133">Transmembrane helix</keyword>
<feature type="transmembrane region" description="Helical" evidence="6">
    <location>
        <begin position="357"/>
        <end position="378"/>
    </location>
</feature>
<evidence type="ECO:0000256" key="4">
    <source>
        <dbReference type="ARBA" id="ARBA00022989"/>
    </source>
</evidence>
<evidence type="ECO:0000256" key="3">
    <source>
        <dbReference type="ARBA" id="ARBA00022692"/>
    </source>
</evidence>
<dbReference type="Pfam" id="PF13520">
    <property type="entry name" value="AA_permease_2"/>
    <property type="match status" value="1"/>
</dbReference>
<feature type="transmembrane region" description="Helical" evidence="6">
    <location>
        <begin position="31"/>
        <end position="53"/>
    </location>
</feature>
<comment type="caution">
    <text evidence="7">The sequence shown here is derived from an EMBL/GenBank/DDBJ whole genome shotgun (WGS) entry which is preliminary data.</text>
</comment>
<accession>A0A9D2M1Y4</accession>
<keyword evidence="5 6" id="KW-0472">Membrane</keyword>
<dbReference type="EMBL" id="DWYA01000024">
    <property type="protein sequence ID" value="HJB39181.1"/>
    <property type="molecule type" value="Genomic_DNA"/>
</dbReference>
<evidence type="ECO:0000313" key="8">
    <source>
        <dbReference type="Proteomes" id="UP000824209"/>
    </source>
</evidence>
<reference evidence="7" key="2">
    <citation type="submission" date="2021-04" db="EMBL/GenBank/DDBJ databases">
        <authorList>
            <person name="Gilroy R."/>
        </authorList>
    </citation>
    <scope>NUCLEOTIDE SEQUENCE</scope>
    <source>
        <strain evidence="7">ChiBcec8-14828</strain>
    </source>
</reference>
<feature type="transmembrane region" description="Helical" evidence="6">
    <location>
        <begin position="331"/>
        <end position="351"/>
    </location>
</feature>
<gene>
    <name evidence="7" type="ORF">H9943_02150</name>
</gene>
<reference evidence="7" key="1">
    <citation type="journal article" date="2021" name="PeerJ">
        <title>Extensive microbial diversity within the chicken gut microbiome revealed by metagenomics and culture.</title>
        <authorList>
            <person name="Gilroy R."/>
            <person name="Ravi A."/>
            <person name="Getino M."/>
            <person name="Pursley I."/>
            <person name="Horton D.L."/>
            <person name="Alikhan N.F."/>
            <person name="Baker D."/>
            <person name="Gharbi K."/>
            <person name="Hall N."/>
            <person name="Watson M."/>
            <person name="Adriaenssens E.M."/>
            <person name="Foster-Nyarko E."/>
            <person name="Jarju S."/>
            <person name="Secka A."/>
            <person name="Antonio M."/>
            <person name="Oren A."/>
            <person name="Chaudhuri R.R."/>
            <person name="La Ragione R."/>
            <person name="Hildebrand F."/>
            <person name="Pallen M.J."/>
        </authorList>
    </citation>
    <scope>NUCLEOTIDE SEQUENCE</scope>
    <source>
        <strain evidence="7">ChiBcec8-14828</strain>
    </source>
</reference>
<feature type="transmembrane region" description="Helical" evidence="6">
    <location>
        <begin position="279"/>
        <end position="310"/>
    </location>
</feature>
<evidence type="ECO:0000256" key="6">
    <source>
        <dbReference type="SAM" id="Phobius"/>
    </source>
</evidence>
<keyword evidence="2" id="KW-1003">Cell membrane</keyword>
<evidence type="ECO:0000256" key="1">
    <source>
        <dbReference type="ARBA" id="ARBA00004651"/>
    </source>
</evidence>
<dbReference type="InterPro" id="IPR002293">
    <property type="entry name" value="AA/rel_permease1"/>
</dbReference>
<protein>
    <submittedName>
        <fullName evidence="7">APC family permease</fullName>
    </submittedName>
</protein>
<dbReference type="InterPro" id="IPR050367">
    <property type="entry name" value="APC_superfamily"/>
</dbReference>
<dbReference type="AlphaFoldDB" id="A0A9D2M1Y4"/>
<feature type="transmembrane region" description="Helical" evidence="6">
    <location>
        <begin position="235"/>
        <end position="259"/>
    </location>
</feature>
<feature type="transmembrane region" description="Helical" evidence="6">
    <location>
        <begin position="202"/>
        <end position="223"/>
    </location>
</feature>
<sequence>MKKLKAGEVFAILLGAIIGWGSFMLPGTKFLHTSGVINTSIGIFLGTMCIVLIERSYRYMMQQDINEGGEFSYVLMFLGKKHGFIVGWFLFLAYLSLVPLNATAFPLVINKWSPGLLDFGYLYTIAGDAVYLGEVLASALIVLFFTYLNLRGTKQSGSVQFFIVLALILCVFLVTGGMLMTADMDAFYQNYVQDNGFDFAQIAPVIAITPFLFIGFDAIPQLVKDMNLSRKRASLMAVTALLIGMSCYILLNFATALAYGPQEAYQLDWALGYGVMEHLGKFGFLLLVIALGSAVSGGINGFMICAVKLIGAMGREDVLPRVLSKTDERGVARKAIWFVSLVGIAACFFGREVVNWVVDMCSFGAAVTYFYVCLTTFLKADTARVRIEAAVGAFLSVCFALLLIVPASPAALSVPARIFLGIWIALGAVLFVRLFMKDGKRQASR</sequence>
<comment type="subcellular location">
    <subcellularLocation>
        <location evidence="1">Cell membrane</location>
        <topology evidence="1">Multi-pass membrane protein</topology>
    </subcellularLocation>
</comment>
<dbReference type="PANTHER" id="PTHR42770:SF7">
    <property type="entry name" value="MEMBRANE PROTEIN"/>
    <property type="match status" value="1"/>
</dbReference>
<feature type="transmembrane region" description="Helical" evidence="6">
    <location>
        <begin position="162"/>
        <end position="182"/>
    </location>
</feature>
<organism evidence="7 8">
    <name type="scientific">Candidatus Ruthenibacterium avium</name>
    <dbReference type="NCBI Taxonomy" id="2838751"/>
    <lineage>
        <taxon>Bacteria</taxon>
        <taxon>Bacillati</taxon>
        <taxon>Bacillota</taxon>
        <taxon>Clostridia</taxon>
        <taxon>Eubacteriales</taxon>
        <taxon>Oscillospiraceae</taxon>
        <taxon>Ruthenibacterium</taxon>
    </lineage>
</organism>
<feature type="transmembrane region" description="Helical" evidence="6">
    <location>
        <begin position="129"/>
        <end position="150"/>
    </location>
</feature>
<proteinExistence type="predicted"/>
<feature type="transmembrane region" description="Helical" evidence="6">
    <location>
        <begin position="418"/>
        <end position="436"/>
    </location>
</feature>
<dbReference type="PIRSF" id="PIRSF006060">
    <property type="entry name" value="AA_transporter"/>
    <property type="match status" value="1"/>
</dbReference>
<dbReference type="GO" id="GO:0022857">
    <property type="term" value="F:transmembrane transporter activity"/>
    <property type="evidence" value="ECO:0007669"/>
    <property type="project" value="InterPro"/>
</dbReference>
<name>A0A9D2M1Y4_9FIRM</name>
<keyword evidence="3 6" id="KW-0812">Transmembrane</keyword>
<dbReference type="PANTHER" id="PTHR42770">
    <property type="entry name" value="AMINO ACID TRANSPORTER-RELATED"/>
    <property type="match status" value="1"/>
</dbReference>
<feature type="transmembrane region" description="Helical" evidence="6">
    <location>
        <begin position="390"/>
        <end position="412"/>
    </location>
</feature>
<evidence type="ECO:0000256" key="2">
    <source>
        <dbReference type="ARBA" id="ARBA00022475"/>
    </source>
</evidence>